<organism evidence="1">
    <name type="scientific">Lygus hesperus</name>
    <name type="common">Western plant bug</name>
    <dbReference type="NCBI Taxonomy" id="30085"/>
    <lineage>
        <taxon>Eukaryota</taxon>
        <taxon>Metazoa</taxon>
        <taxon>Ecdysozoa</taxon>
        <taxon>Arthropoda</taxon>
        <taxon>Hexapoda</taxon>
        <taxon>Insecta</taxon>
        <taxon>Pterygota</taxon>
        <taxon>Neoptera</taxon>
        <taxon>Paraneoptera</taxon>
        <taxon>Hemiptera</taxon>
        <taxon>Heteroptera</taxon>
        <taxon>Panheteroptera</taxon>
        <taxon>Cimicomorpha</taxon>
        <taxon>Miridae</taxon>
        <taxon>Mirini</taxon>
        <taxon>Lygus</taxon>
    </lineage>
</organism>
<accession>A0A0A9Y7C6</accession>
<dbReference type="AlphaFoldDB" id="A0A0A9Y7C6"/>
<reference evidence="2" key="3">
    <citation type="submission" date="2014-09" db="EMBL/GenBank/DDBJ databases">
        <authorList>
            <person name="Magalhaes I.L.F."/>
            <person name="Oliveira U."/>
            <person name="Santos F.R."/>
            <person name="Vidigal T.H.D.A."/>
            <person name="Brescovit A.D."/>
            <person name="Santos A.J."/>
        </authorList>
    </citation>
    <scope>NUCLEOTIDE SEQUENCE</scope>
</reference>
<dbReference type="EMBL" id="GBRD01012137">
    <property type="protein sequence ID" value="JAG53687.1"/>
    <property type="molecule type" value="Transcribed_RNA"/>
</dbReference>
<reference evidence="1" key="2">
    <citation type="submission" date="2014-07" db="EMBL/GenBank/DDBJ databases">
        <authorList>
            <person name="Hull J."/>
        </authorList>
    </citation>
    <scope>NUCLEOTIDE SEQUENCE</scope>
</reference>
<dbReference type="EMBL" id="GBHO01015550">
    <property type="protein sequence ID" value="JAG28054.1"/>
    <property type="molecule type" value="Transcribed_RNA"/>
</dbReference>
<reference evidence="1" key="1">
    <citation type="journal article" date="2014" name="PLoS ONE">
        <title>Transcriptome-Based Identification of ABC Transporters in the Western Tarnished Plant Bug Lygus hesperus.</title>
        <authorList>
            <person name="Hull J.J."/>
            <person name="Chaney K."/>
            <person name="Geib S.M."/>
            <person name="Fabrick J.A."/>
            <person name="Brent C.S."/>
            <person name="Walsh D."/>
            <person name="Lavine L.C."/>
        </authorList>
    </citation>
    <scope>NUCLEOTIDE SEQUENCE</scope>
</reference>
<gene>
    <name evidence="1" type="primary">1a_12</name>
    <name evidence="1" type="ORF">CM83_7281</name>
</gene>
<sequence>MECSSSSYFNRKTRCHRDRTFQEVPGRTSFRQEWPIRLCEPVACRERTYVEEEENVVDPCDEFDEKKEDEEGPLDRFDKSMKEYMTMDIWGREAPKSKQQTQPPILARTTANTLETTEDLATEDANNRSFAKRLAAIEKHFLFEQALMFAEQAADAAPPELVEEAALASARGIP</sequence>
<proteinExistence type="predicted"/>
<protein>
    <submittedName>
        <fullName evidence="1">Replicase polyprotein 1a</fullName>
    </submittedName>
</protein>
<evidence type="ECO:0000313" key="1">
    <source>
        <dbReference type="EMBL" id="JAG28054.1"/>
    </source>
</evidence>
<name>A0A0A9Y7C6_LYGHE</name>
<evidence type="ECO:0000313" key="2">
    <source>
        <dbReference type="EMBL" id="JAG53687.1"/>
    </source>
</evidence>